<dbReference type="SUPFAM" id="SSF53901">
    <property type="entry name" value="Thiolase-like"/>
    <property type="match status" value="2"/>
</dbReference>
<comment type="similarity">
    <text evidence="1">Belongs to the thiolase-like superfamily. Chalcone/stilbene synthases family.</text>
</comment>
<dbReference type="Pfam" id="PF02797">
    <property type="entry name" value="Chal_sti_synt_C"/>
    <property type="match status" value="1"/>
</dbReference>
<dbReference type="InterPro" id="IPR012328">
    <property type="entry name" value="Chalcone/stilbene_synt_C"/>
</dbReference>
<dbReference type="PANTHER" id="PTHR11877">
    <property type="entry name" value="HYDROXYMETHYLGLUTARYL-COA SYNTHASE"/>
    <property type="match status" value="1"/>
</dbReference>
<feature type="domain" description="Chalcone/stilbene synthase C-terminal" evidence="5">
    <location>
        <begin position="227"/>
        <end position="350"/>
    </location>
</feature>
<dbReference type="PANTHER" id="PTHR11877:SF46">
    <property type="entry name" value="TYPE III POLYKETIDE SYNTHASE A"/>
    <property type="match status" value="1"/>
</dbReference>
<reference evidence="6 7" key="1">
    <citation type="submission" date="2017-09" db="EMBL/GenBank/DDBJ databases">
        <title>Sphingomonas ginsenosidimutans KACC 14949, whole genome shotgun sequence.</title>
        <authorList>
            <person name="Feng G."/>
            <person name="Zhu H."/>
        </authorList>
    </citation>
    <scope>NUCLEOTIDE SEQUENCE [LARGE SCALE GENOMIC DNA]</scope>
    <source>
        <strain evidence="6 7">KACC 14949</strain>
    </source>
</reference>
<feature type="active site" description="Acyl-thioester intermediate" evidence="3">
    <location>
        <position position="153"/>
    </location>
</feature>
<accession>A0A2A4HVZ2</accession>
<evidence type="ECO:0000259" key="4">
    <source>
        <dbReference type="Pfam" id="PF00195"/>
    </source>
</evidence>
<dbReference type="PIRSF" id="PIRSF000451">
    <property type="entry name" value="PKS_III"/>
    <property type="match status" value="1"/>
</dbReference>
<dbReference type="GO" id="GO:0030639">
    <property type="term" value="P:polyketide biosynthetic process"/>
    <property type="evidence" value="ECO:0007669"/>
    <property type="project" value="TreeGrafter"/>
</dbReference>
<dbReference type="AlphaFoldDB" id="A0A2A4HVZ2"/>
<organism evidence="6 7">
    <name type="scientific">Sphingomonas ginsenosidimutans</name>
    <dbReference type="NCBI Taxonomy" id="862134"/>
    <lineage>
        <taxon>Bacteria</taxon>
        <taxon>Pseudomonadati</taxon>
        <taxon>Pseudomonadota</taxon>
        <taxon>Alphaproteobacteria</taxon>
        <taxon>Sphingomonadales</taxon>
        <taxon>Sphingomonadaceae</taxon>
        <taxon>Sphingomonas</taxon>
    </lineage>
</organism>
<evidence type="ECO:0000256" key="2">
    <source>
        <dbReference type="ARBA" id="ARBA00022679"/>
    </source>
</evidence>
<dbReference type="Proteomes" id="UP000218784">
    <property type="component" value="Unassembled WGS sequence"/>
</dbReference>
<gene>
    <name evidence="6" type="ORF">COA17_09140</name>
</gene>
<sequence length="357" mass="36606">MSPDADGITPHIHAIGTAVPAQDIHDAFRRWAGARLPAREAQLFERMAARSGIRHRWSVLPQTPGSPIDDGGFYAVDPLPGTAARMAIYAEAAPKLALAAIADLATRVPVDGITHLVVASCTGFVAPGIDQIIAARLSLSPAVERTLVGFMGCYAAVAALRTARHIVRSEPAARVLVVTVELSTLHLQAVGTLEPLLAMLQFGDGAAAALVSAEAHGITIGAPFVATLPDSAALIRWDITDRGFAMHLSGEVPGRIAAALRDPALVAVITGGAAVDGWAVHAGGRSILDAVQQALALDEDALAASRAVLADNGNMSSATLMFVLARVLAGPPVTRGVALAFGPGLAAEGFAFGHAAP</sequence>
<evidence type="ECO:0000256" key="1">
    <source>
        <dbReference type="ARBA" id="ARBA00005531"/>
    </source>
</evidence>
<evidence type="ECO:0000313" key="6">
    <source>
        <dbReference type="EMBL" id="PCG09052.1"/>
    </source>
</evidence>
<evidence type="ECO:0000313" key="7">
    <source>
        <dbReference type="Proteomes" id="UP000218784"/>
    </source>
</evidence>
<protein>
    <submittedName>
        <fullName evidence="6">Type III polyketide synthase</fullName>
    </submittedName>
</protein>
<dbReference type="EMBL" id="NWVD01000003">
    <property type="protein sequence ID" value="PCG09052.1"/>
    <property type="molecule type" value="Genomic_DNA"/>
</dbReference>
<dbReference type="RefSeq" id="WP_096611861.1">
    <property type="nucleotide sequence ID" value="NZ_NWVD01000003.1"/>
</dbReference>
<proteinExistence type="inferred from homology"/>
<dbReference type="GO" id="GO:0016747">
    <property type="term" value="F:acyltransferase activity, transferring groups other than amino-acyl groups"/>
    <property type="evidence" value="ECO:0007669"/>
    <property type="project" value="InterPro"/>
</dbReference>
<dbReference type="CDD" id="cd00831">
    <property type="entry name" value="CHS_like"/>
    <property type="match status" value="1"/>
</dbReference>
<dbReference type="InterPro" id="IPR001099">
    <property type="entry name" value="Chalcone/stilbene_synt_N"/>
</dbReference>
<feature type="domain" description="Chalcone/stilbene synthase N-terminal" evidence="4">
    <location>
        <begin position="12"/>
        <end position="214"/>
    </location>
</feature>
<evidence type="ECO:0000256" key="3">
    <source>
        <dbReference type="PIRSR" id="PIRSR000451-1"/>
    </source>
</evidence>
<name>A0A2A4HVZ2_9SPHN</name>
<keyword evidence="7" id="KW-1185">Reference proteome</keyword>
<keyword evidence="2" id="KW-0808">Transferase</keyword>
<dbReference type="Pfam" id="PF00195">
    <property type="entry name" value="Chal_sti_synt_N"/>
    <property type="match status" value="1"/>
</dbReference>
<dbReference type="InterPro" id="IPR016039">
    <property type="entry name" value="Thiolase-like"/>
</dbReference>
<dbReference type="InterPro" id="IPR011141">
    <property type="entry name" value="Polyketide_synthase_type-III"/>
</dbReference>
<dbReference type="Gene3D" id="3.40.47.10">
    <property type="match status" value="2"/>
</dbReference>
<evidence type="ECO:0000259" key="5">
    <source>
        <dbReference type="Pfam" id="PF02797"/>
    </source>
</evidence>
<comment type="caution">
    <text evidence="6">The sequence shown here is derived from an EMBL/GenBank/DDBJ whole genome shotgun (WGS) entry which is preliminary data.</text>
</comment>